<accession>A0ABQ4DEC2</accession>
<keyword evidence="10" id="KW-1185">Reference proteome</keyword>
<dbReference type="InterPro" id="IPR017475">
    <property type="entry name" value="EPS_sugar_tfrase"/>
</dbReference>
<evidence type="ECO:0000256" key="2">
    <source>
        <dbReference type="ARBA" id="ARBA00006464"/>
    </source>
</evidence>
<evidence type="ECO:0000259" key="8">
    <source>
        <dbReference type="Pfam" id="PF02397"/>
    </source>
</evidence>
<comment type="similarity">
    <text evidence="2">Belongs to the bacterial sugar transferase family.</text>
</comment>
<keyword evidence="5 7" id="KW-1133">Transmembrane helix</keyword>
<feature type="transmembrane region" description="Helical" evidence="7">
    <location>
        <begin position="155"/>
        <end position="174"/>
    </location>
</feature>
<dbReference type="Proteomes" id="UP000618382">
    <property type="component" value="Unassembled WGS sequence"/>
</dbReference>
<keyword evidence="3" id="KW-0808">Transferase</keyword>
<gene>
    <name evidence="9" type="ORF">Col01nite_32310</name>
</gene>
<sequence length="514" mass="55828">MFMTLTADSGADRAETWVERRRPALHPRRSWASPEPFVRRPTEHNSGEDVLGAMPWTRSASGYQRITVAIDVVVALAVVVAAAALGGAGWLTAGLLGLLATGTHVSFVAALRGYERHNLGDGPAEFQVVLRSAVVVAAVLMAVAFLTPVQVPREAVLVGLPALVTLACAGRYVHRRVLHASRARGQAMMRTIVVGSTVSVRDLVRDLGTAPHHGYLVIGTCLADVVDDEAAQVPLPTLGALSDIPQVVHDHAVQVVVVAGDALGGPALRRLSWALRRAGAELVVAPGLVEVAQERVTVHPTAGLSLLRLEIEPPRRRLMAKAVLDRVLGLVALVLLSPVIAAGALAVRLTSPGPAFYTQTRVGVDGREFRIWKLRSMYVDADRRRAELLDRSDRDGLMFKMAADPRITPVGRVLRRLSFDELPQFWNVVRGDMSLVGPRPPLREEVSAYHDAVHQRLNVKPGITGLWQVSGRSDLPWDESIRLDLRYVDNWSVTMDLMILWKTFRAVVGGAGAY</sequence>
<comment type="subcellular location">
    <subcellularLocation>
        <location evidence="1">Membrane</location>
        <topology evidence="1">Multi-pass membrane protein</topology>
    </subcellularLocation>
</comment>
<reference evidence="9 10" key="1">
    <citation type="submission" date="2021-01" db="EMBL/GenBank/DDBJ databases">
        <title>Whole genome shotgun sequence of Cellulomonas oligotrophica NBRC 109435.</title>
        <authorList>
            <person name="Komaki H."/>
            <person name="Tamura T."/>
        </authorList>
    </citation>
    <scope>NUCLEOTIDE SEQUENCE [LARGE SCALE GENOMIC DNA]</scope>
    <source>
        <strain evidence="9 10">NBRC 109435</strain>
    </source>
</reference>
<dbReference type="EMBL" id="BONN01000012">
    <property type="protein sequence ID" value="GIG34072.1"/>
    <property type="molecule type" value="Genomic_DNA"/>
</dbReference>
<evidence type="ECO:0000256" key="4">
    <source>
        <dbReference type="ARBA" id="ARBA00022692"/>
    </source>
</evidence>
<name>A0ABQ4DEC2_9CELL</name>
<feature type="domain" description="Bacterial sugar transferase" evidence="8">
    <location>
        <begin position="321"/>
        <end position="508"/>
    </location>
</feature>
<evidence type="ECO:0000256" key="5">
    <source>
        <dbReference type="ARBA" id="ARBA00022989"/>
    </source>
</evidence>
<dbReference type="InterPro" id="IPR003362">
    <property type="entry name" value="Bact_transf"/>
</dbReference>
<keyword evidence="6 7" id="KW-0472">Membrane</keyword>
<evidence type="ECO:0000256" key="6">
    <source>
        <dbReference type="ARBA" id="ARBA00023136"/>
    </source>
</evidence>
<organism evidence="9 10">
    <name type="scientific">Cellulomonas oligotrophica</name>
    <dbReference type="NCBI Taxonomy" id="931536"/>
    <lineage>
        <taxon>Bacteria</taxon>
        <taxon>Bacillati</taxon>
        <taxon>Actinomycetota</taxon>
        <taxon>Actinomycetes</taxon>
        <taxon>Micrococcales</taxon>
        <taxon>Cellulomonadaceae</taxon>
        <taxon>Cellulomonas</taxon>
    </lineage>
</organism>
<dbReference type="Gene3D" id="3.40.50.720">
    <property type="entry name" value="NAD(P)-binding Rossmann-like Domain"/>
    <property type="match status" value="1"/>
</dbReference>
<evidence type="ECO:0000256" key="3">
    <source>
        <dbReference type="ARBA" id="ARBA00022679"/>
    </source>
</evidence>
<proteinExistence type="inferred from homology"/>
<feature type="transmembrane region" description="Helical" evidence="7">
    <location>
        <begin position="66"/>
        <end position="85"/>
    </location>
</feature>
<dbReference type="NCBIfam" id="TIGR03025">
    <property type="entry name" value="EPS_sugtrans"/>
    <property type="match status" value="1"/>
</dbReference>
<dbReference type="Pfam" id="PF02397">
    <property type="entry name" value="Bac_transf"/>
    <property type="match status" value="1"/>
</dbReference>
<evidence type="ECO:0000256" key="7">
    <source>
        <dbReference type="SAM" id="Phobius"/>
    </source>
</evidence>
<keyword evidence="4 7" id="KW-0812">Transmembrane</keyword>
<dbReference type="PANTHER" id="PTHR30576:SF10">
    <property type="entry name" value="SLL5057 PROTEIN"/>
    <property type="match status" value="1"/>
</dbReference>
<feature type="transmembrane region" description="Helical" evidence="7">
    <location>
        <begin position="126"/>
        <end position="149"/>
    </location>
</feature>
<protein>
    <submittedName>
        <fullName evidence="9">Exopolysaccharide biosynthesis polyprenyl glycosylphosphotransferase</fullName>
    </submittedName>
</protein>
<dbReference type="PANTHER" id="PTHR30576">
    <property type="entry name" value="COLANIC BIOSYNTHESIS UDP-GLUCOSE LIPID CARRIER TRANSFERASE"/>
    <property type="match status" value="1"/>
</dbReference>
<evidence type="ECO:0000313" key="9">
    <source>
        <dbReference type="EMBL" id="GIG34072.1"/>
    </source>
</evidence>
<feature type="transmembrane region" description="Helical" evidence="7">
    <location>
        <begin position="327"/>
        <end position="347"/>
    </location>
</feature>
<evidence type="ECO:0000256" key="1">
    <source>
        <dbReference type="ARBA" id="ARBA00004141"/>
    </source>
</evidence>
<feature type="transmembrane region" description="Helical" evidence="7">
    <location>
        <begin position="91"/>
        <end position="114"/>
    </location>
</feature>
<evidence type="ECO:0000313" key="10">
    <source>
        <dbReference type="Proteomes" id="UP000618382"/>
    </source>
</evidence>
<comment type="caution">
    <text evidence="9">The sequence shown here is derived from an EMBL/GenBank/DDBJ whole genome shotgun (WGS) entry which is preliminary data.</text>
</comment>